<proteinExistence type="predicted"/>
<feature type="chain" id="PRO_5044384541" description="RND transporter" evidence="1">
    <location>
        <begin position="24"/>
        <end position="198"/>
    </location>
</feature>
<organism evidence="2 5">
    <name type="scientific">Paraburkholderia rhynchosiae</name>
    <dbReference type="NCBI Taxonomy" id="487049"/>
    <lineage>
        <taxon>Bacteria</taxon>
        <taxon>Pseudomonadati</taxon>
        <taxon>Pseudomonadota</taxon>
        <taxon>Betaproteobacteria</taxon>
        <taxon>Burkholderiales</taxon>
        <taxon>Burkholderiaceae</taxon>
        <taxon>Paraburkholderia</taxon>
    </lineage>
</organism>
<evidence type="ECO:0000256" key="1">
    <source>
        <dbReference type="SAM" id="SignalP"/>
    </source>
</evidence>
<name>A0A2N7WSP1_9BURK</name>
<dbReference type="Proteomes" id="UP000235659">
    <property type="component" value="Unassembled WGS sequence"/>
</dbReference>
<dbReference type="RefSeq" id="WP_102631586.1">
    <property type="nucleotide sequence ID" value="NZ_CADIJZ010000007.1"/>
</dbReference>
<evidence type="ECO:0000313" key="3">
    <source>
        <dbReference type="EMBL" id="PMS32486.1"/>
    </source>
</evidence>
<evidence type="ECO:0008006" key="6">
    <source>
        <dbReference type="Google" id="ProtNLM"/>
    </source>
</evidence>
<evidence type="ECO:0000313" key="5">
    <source>
        <dbReference type="Proteomes" id="UP000494205"/>
    </source>
</evidence>
<reference evidence="3 4" key="1">
    <citation type="submission" date="2018-01" db="EMBL/GenBank/DDBJ databases">
        <title>Whole genome analyses suggest that Burkholderia sensu lato contains two further novel genera in the rhizoxinica-symbiotica group Mycetohabitans gen. nov., and Trinickia gen. nov.: implications for the evolution of diazotrophy and nodulation in the Burkholderiaceae.</title>
        <authorList>
            <person name="Estrada-de los Santos P."/>
            <person name="Palmer M."/>
            <person name="Chavez-Ramirez B."/>
            <person name="Beukes C."/>
            <person name="Steenkamp E.T."/>
            <person name="Hirsch A.M."/>
            <person name="Manyaka P."/>
            <person name="Maluk M."/>
            <person name="Lafos M."/>
            <person name="Crook M."/>
            <person name="Gross E."/>
            <person name="Simon M.F."/>
            <person name="Bueno dos Reis Junior F."/>
            <person name="Poole P.S."/>
            <person name="Venter S.N."/>
            <person name="James E.K."/>
        </authorList>
    </citation>
    <scope>NUCLEOTIDE SEQUENCE [LARGE SCALE GENOMIC DNA]</scope>
    <source>
        <strain evidence="3 4">WSM 3937</strain>
    </source>
</reference>
<protein>
    <recommendedName>
        <fullName evidence="6">RND transporter</fullName>
    </recommendedName>
</protein>
<gene>
    <name evidence="3" type="ORF">C0Z16_07765</name>
    <name evidence="2" type="ORF">LMG27174_02311</name>
</gene>
<dbReference type="AlphaFoldDB" id="A0A2N7WSP1"/>
<evidence type="ECO:0000313" key="4">
    <source>
        <dbReference type="Proteomes" id="UP000235659"/>
    </source>
</evidence>
<dbReference type="EMBL" id="PNXY01000004">
    <property type="protein sequence ID" value="PMS32486.1"/>
    <property type="molecule type" value="Genomic_DNA"/>
</dbReference>
<keyword evidence="1" id="KW-0732">Signal</keyword>
<dbReference type="Proteomes" id="UP000494205">
    <property type="component" value="Unassembled WGS sequence"/>
</dbReference>
<sequence>MKAATIGAALVAAVLAAAQPAWAQDAMASAAQGVVSAVRPVHIKATIVGIDPGSRTLTLKGPSGNVVIVLVGQQVAGFDNLKVGDRVDALYKNALLVKAERVTGKEKGIRERVDTQVYAPASGGFESARQIEVLATVQKIDRKRRLVTLRGAYQTQTLEAGPQVDLTGVKVGDTVHAVFVSAAAVQITPQDAAQDTAQ</sequence>
<accession>A0A2N7WSP1</accession>
<reference evidence="2 5" key="2">
    <citation type="submission" date="2020-04" db="EMBL/GenBank/DDBJ databases">
        <authorList>
            <person name="De Canck E."/>
        </authorList>
    </citation>
    <scope>NUCLEOTIDE SEQUENCE [LARGE SCALE GENOMIC DNA]</scope>
    <source>
        <strain evidence="2 5">LMG 27174</strain>
    </source>
</reference>
<dbReference type="EMBL" id="CADIJZ010000007">
    <property type="protein sequence ID" value="CAB3674413.1"/>
    <property type="molecule type" value="Genomic_DNA"/>
</dbReference>
<dbReference type="OrthoDB" id="9130037at2"/>
<feature type="signal peptide" evidence="1">
    <location>
        <begin position="1"/>
        <end position="23"/>
    </location>
</feature>
<keyword evidence="4" id="KW-1185">Reference proteome</keyword>
<evidence type="ECO:0000313" key="2">
    <source>
        <dbReference type="EMBL" id="CAB3674413.1"/>
    </source>
</evidence>